<proteinExistence type="predicted"/>
<dbReference type="GO" id="GO:0043041">
    <property type="term" value="P:amino acid activation for nonribosomal peptide biosynthetic process"/>
    <property type="evidence" value="ECO:0007669"/>
    <property type="project" value="TreeGrafter"/>
</dbReference>
<sequence>MSNNASCDALYVNKQIVSYEQLHSMSLYVASLLPKASTQKTDHIAILSHREITAYAAIVACVMADKTYVPLNVKAPKERLVSMLLTAQINTLVVSVQYQHLAIEIKTHLPALELILIEESKLFLNASNHITPFETAEKLSNSIRYIMFTSGSTGKPKGVPISEGNLLAYLDFVVPYCELSSDDRASQTFDLTFDLSVHDLFVTWLSGACLYVLPESALFSPGAFIKKHQLTAWFSVPSTGAIMQKFGMLKAHAYPSLKLSLFCGEALPTSMALAWQKSAPNSKVVNFYGPTEATIACGYFEVPNDYNEQQVVPIGKAFEHMSFAMSSNEELLIAGEQVTSGYLEATVKMNENFRQELSEQGKNVTWYYSGDKVAQHEDGYFIYKGRLDEQVKIQGYRVELPEIEAIAKAFLKNNLVKALVWPKEISSFNKSIYLFVQASKNEDTEQAIIEHMKNQLPHYMQPKKIVWLTSMPLNLNGKIDRNALRAMLE</sequence>
<dbReference type="RefSeq" id="WP_140602426.1">
    <property type="nucleotide sequence ID" value="NZ_SAWY01000009.1"/>
</dbReference>
<dbReference type="InterPro" id="IPR045851">
    <property type="entry name" value="AMP-bd_C_sf"/>
</dbReference>
<dbReference type="GO" id="GO:0031177">
    <property type="term" value="F:phosphopantetheine binding"/>
    <property type="evidence" value="ECO:0007669"/>
    <property type="project" value="TreeGrafter"/>
</dbReference>
<dbReference type="Gene3D" id="3.40.50.12780">
    <property type="entry name" value="N-terminal domain of ligase-like"/>
    <property type="match status" value="1"/>
</dbReference>
<dbReference type="Pfam" id="PF00501">
    <property type="entry name" value="AMP-binding"/>
    <property type="match status" value="1"/>
</dbReference>
<dbReference type="SUPFAM" id="SSF56801">
    <property type="entry name" value="Acetyl-CoA synthetase-like"/>
    <property type="match status" value="1"/>
</dbReference>
<comment type="caution">
    <text evidence="2">The sequence shown here is derived from an EMBL/GenBank/DDBJ whole genome shotgun (WGS) entry which is preliminary data.</text>
</comment>
<protein>
    <recommendedName>
        <fullName evidence="1">AMP-dependent synthetase/ligase domain-containing protein</fullName>
    </recommendedName>
</protein>
<evidence type="ECO:0000259" key="1">
    <source>
        <dbReference type="Pfam" id="PF00501"/>
    </source>
</evidence>
<dbReference type="InterPro" id="IPR020845">
    <property type="entry name" value="AMP-binding_CS"/>
</dbReference>
<dbReference type="InterPro" id="IPR000873">
    <property type="entry name" value="AMP-dep_synth/lig_dom"/>
</dbReference>
<dbReference type="PANTHER" id="PTHR45527">
    <property type="entry name" value="NONRIBOSOMAL PEPTIDE SYNTHETASE"/>
    <property type="match status" value="1"/>
</dbReference>
<organism evidence="2 3">
    <name type="scientific">Litorilituus lipolyticus</name>
    <dbReference type="NCBI Taxonomy" id="2491017"/>
    <lineage>
        <taxon>Bacteria</taxon>
        <taxon>Pseudomonadati</taxon>
        <taxon>Pseudomonadota</taxon>
        <taxon>Gammaproteobacteria</taxon>
        <taxon>Alteromonadales</taxon>
        <taxon>Colwelliaceae</taxon>
        <taxon>Litorilituus</taxon>
    </lineage>
</organism>
<evidence type="ECO:0000313" key="3">
    <source>
        <dbReference type="Proteomes" id="UP000315303"/>
    </source>
</evidence>
<dbReference type="PANTHER" id="PTHR45527:SF1">
    <property type="entry name" value="FATTY ACID SYNTHASE"/>
    <property type="match status" value="1"/>
</dbReference>
<dbReference type="OrthoDB" id="9803968at2"/>
<evidence type="ECO:0000313" key="2">
    <source>
        <dbReference type="EMBL" id="TPH17145.1"/>
    </source>
</evidence>
<dbReference type="Gene3D" id="3.30.300.30">
    <property type="match status" value="1"/>
</dbReference>
<gene>
    <name evidence="2" type="ORF">EPA86_05550</name>
</gene>
<name>A0A502L404_9GAMM</name>
<dbReference type="PROSITE" id="PS00455">
    <property type="entry name" value="AMP_BINDING"/>
    <property type="match status" value="1"/>
</dbReference>
<keyword evidence="3" id="KW-1185">Reference proteome</keyword>
<feature type="domain" description="AMP-dependent synthetase/ligase" evidence="1">
    <location>
        <begin position="10"/>
        <end position="343"/>
    </location>
</feature>
<dbReference type="Proteomes" id="UP000315303">
    <property type="component" value="Unassembled WGS sequence"/>
</dbReference>
<dbReference type="GO" id="GO:0005737">
    <property type="term" value="C:cytoplasm"/>
    <property type="evidence" value="ECO:0007669"/>
    <property type="project" value="TreeGrafter"/>
</dbReference>
<dbReference type="EMBL" id="SAWY01000009">
    <property type="protein sequence ID" value="TPH17145.1"/>
    <property type="molecule type" value="Genomic_DNA"/>
</dbReference>
<dbReference type="InterPro" id="IPR042099">
    <property type="entry name" value="ANL_N_sf"/>
</dbReference>
<dbReference type="AlphaFoldDB" id="A0A502L404"/>
<accession>A0A502L404</accession>
<dbReference type="GO" id="GO:0044550">
    <property type="term" value="P:secondary metabolite biosynthetic process"/>
    <property type="evidence" value="ECO:0007669"/>
    <property type="project" value="TreeGrafter"/>
</dbReference>
<reference evidence="2 3" key="1">
    <citation type="submission" date="2019-01" db="EMBL/GenBank/DDBJ databases">
        <title>Litorilituus lipolytica sp. nov., isolated from intertidal sand of the Yellow Sea in China.</title>
        <authorList>
            <person name="Liu A."/>
        </authorList>
    </citation>
    <scope>NUCLEOTIDE SEQUENCE [LARGE SCALE GENOMIC DNA]</scope>
    <source>
        <strain evidence="2 3">RZ04</strain>
    </source>
</reference>